<proteinExistence type="predicted"/>
<accession>A0A8R1YRZ1</accession>
<organism evidence="1 2">
    <name type="scientific">Pristionchus pacificus</name>
    <name type="common">Parasitic nematode worm</name>
    <dbReference type="NCBI Taxonomy" id="54126"/>
    <lineage>
        <taxon>Eukaryota</taxon>
        <taxon>Metazoa</taxon>
        <taxon>Ecdysozoa</taxon>
        <taxon>Nematoda</taxon>
        <taxon>Chromadorea</taxon>
        <taxon>Rhabditida</taxon>
        <taxon>Rhabditina</taxon>
        <taxon>Diplogasteromorpha</taxon>
        <taxon>Diplogasteroidea</taxon>
        <taxon>Neodiplogasteridae</taxon>
        <taxon>Pristionchus</taxon>
    </lineage>
</organism>
<keyword evidence="2" id="KW-1185">Reference proteome</keyword>
<protein>
    <submittedName>
        <fullName evidence="1">Uncharacterized protein</fullName>
    </submittedName>
</protein>
<dbReference type="AlphaFoldDB" id="A0A2A6CTC7"/>
<evidence type="ECO:0000313" key="1">
    <source>
        <dbReference type="EnsemblMetazoa" id="PPA37774.1"/>
    </source>
</evidence>
<sequence length="360" mass="39377">KECILIPSHLPMRFNLIYLFALLIHGKALMNLHRSILIFSLLHSTFSCVPTAHTFFPTVPAPDLCPCSEDLYKTSLCPDGLSSCDDGRITYIREDNSCTAKLTCAPGQKVVIQPSGGEPETFTFEEVSSFPIVCRNGEWYLGEEMDAPAIIGLVCYSERACDSSFCSQSAADAILAAFDTTECPFVNMMCERPARIDAITDASGCISLLVQCAKKGYNVTPFVLGQTAELYCNDGFVFQNNLHTEAPVTSIGCYTSKCSCSINIYNTEVCTAIGKNCLDILPELEYNEDTGCVTGLTLTCQNGRHLLVRKVKSDVVTTYMIFPLTSPILTASCDDRMYSLTVGTEIISLSFDHEIACSTD</sequence>
<gene>
    <name evidence="1" type="primary">WBGene00276143</name>
</gene>
<evidence type="ECO:0000313" key="2">
    <source>
        <dbReference type="Proteomes" id="UP000005239"/>
    </source>
</evidence>
<name>A0A2A6CTC7_PRIPA</name>
<dbReference type="EnsemblMetazoa" id="PPA37774.1">
    <property type="protein sequence ID" value="PPA37774.1"/>
    <property type="gene ID" value="WBGene00276143"/>
</dbReference>
<reference evidence="1" key="2">
    <citation type="submission" date="2022-06" db="UniProtKB">
        <authorList>
            <consortium name="EnsemblMetazoa"/>
        </authorList>
    </citation>
    <scope>IDENTIFICATION</scope>
    <source>
        <strain evidence="1">PS312</strain>
    </source>
</reference>
<dbReference type="Proteomes" id="UP000005239">
    <property type="component" value="Unassembled WGS sequence"/>
</dbReference>
<reference evidence="2" key="1">
    <citation type="journal article" date="2008" name="Nat. Genet.">
        <title>The Pristionchus pacificus genome provides a unique perspective on nematode lifestyle and parasitism.</title>
        <authorList>
            <person name="Dieterich C."/>
            <person name="Clifton S.W."/>
            <person name="Schuster L.N."/>
            <person name="Chinwalla A."/>
            <person name="Delehaunty K."/>
            <person name="Dinkelacker I."/>
            <person name="Fulton L."/>
            <person name="Fulton R."/>
            <person name="Godfrey J."/>
            <person name="Minx P."/>
            <person name="Mitreva M."/>
            <person name="Roeseler W."/>
            <person name="Tian H."/>
            <person name="Witte H."/>
            <person name="Yang S.P."/>
            <person name="Wilson R.K."/>
            <person name="Sommer R.J."/>
        </authorList>
    </citation>
    <scope>NUCLEOTIDE SEQUENCE [LARGE SCALE GENOMIC DNA]</scope>
    <source>
        <strain evidence="2">PS312</strain>
    </source>
</reference>
<accession>A0A2A6CTC7</accession>